<name>A0A520RX61_9GAMM</name>
<dbReference type="EMBL" id="SHAH01000084">
    <property type="protein sequence ID" value="RZO74761.1"/>
    <property type="molecule type" value="Genomic_DNA"/>
</dbReference>
<dbReference type="Gene3D" id="3.30.110.170">
    <property type="entry name" value="Protein of unknown function (DUF541), domain 1"/>
    <property type="match status" value="1"/>
</dbReference>
<dbReference type="Proteomes" id="UP000320404">
    <property type="component" value="Unassembled WGS sequence"/>
</dbReference>
<organism evidence="2 3">
    <name type="scientific">OM182 bacterium</name>
    <dbReference type="NCBI Taxonomy" id="2510334"/>
    <lineage>
        <taxon>Bacteria</taxon>
        <taxon>Pseudomonadati</taxon>
        <taxon>Pseudomonadota</taxon>
        <taxon>Gammaproteobacteria</taxon>
        <taxon>OMG group</taxon>
        <taxon>OM182 clade</taxon>
    </lineage>
</organism>
<evidence type="ECO:0000313" key="2">
    <source>
        <dbReference type="EMBL" id="RZO74761.1"/>
    </source>
</evidence>
<dbReference type="PANTHER" id="PTHR34387">
    <property type="entry name" value="SLR1258 PROTEIN"/>
    <property type="match status" value="1"/>
</dbReference>
<dbReference type="Gene3D" id="3.30.70.2970">
    <property type="entry name" value="Protein of unknown function (DUF541), domain 2"/>
    <property type="match status" value="1"/>
</dbReference>
<reference evidence="2 3" key="1">
    <citation type="submission" date="2019-02" db="EMBL/GenBank/DDBJ databases">
        <title>Prokaryotic population dynamics and viral predation in marine succession experiment using metagenomics: the confinement effect.</title>
        <authorList>
            <person name="Haro-Moreno J.M."/>
            <person name="Rodriguez-Valera F."/>
            <person name="Lopez-Perez M."/>
        </authorList>
    </citation>
    <scope>NUCLEOTIDE SEQUENCE [LARGE SCALE GENOMIC DNA]</scope>
    <source>
        <strain evidence="2">MED-G158</strain>
    </source>
</reference>
<proteinExistence type="predicted"/>
<evidence type="ECO:0000313" key="3">
    <source>
        <dbReference type="Proteomes" id="UP000320404"/>
    </source>
</evidence>
<protein>
    <submittedName>
        <fullName evidence="2">DUF541 domain-containing protein</fullName>
    </submittedName>
</protein>
<dbReference type="InterPro" id="IPR007497">
    <property type="entry name" value="SIMPL/DUF541"/>
</dbReference>
<dbReference type="Pfam" id="PF04402">
    <property type="entry name" value="SIMPL"/>
    <property type="match status" value="1"/>
</dbReference>
<comment type="caution">
    <text evidence="2">The sequence shown here is derived from an EMBL/GenBank/DDBJ whole genome shotgun (WGS) entry which is preliminary data.</text>
</comment>
<accession>A0A520RX61</accession>
<feature type="region of interest" description="Disordered" evidence="1">
    <location>
        <begin position="1"/>
        <end position="20"/>
    </location>
</feature>
<gene>
    <name evidence="2" type="ORF">EVA69_05350</name>
</gene>
<dbReference type="AlphaFoldDB" id="A0A520RX61"/>
<sequence length="306" mass="33432">MLSGRRQTNHSTRASGNSLASQFLSKQMPATWPEIQDLSLELTSRTNTMITHNARLIATLAAAIALQGAAQAQPQLSGTPDDLRGFLFPRPHTVNISGDGEITAYKDQAKVSLMVTTEARDLSQSMTANQELRNGLIQDFISAGIPAGDINNSKFSSSPQFGFFGRDPSSYEVTAWLEVEVESEEHLQLLAAAADENDEVEFESTEFEHSEAEAFEVQVRELALQDVMEQKAYYESNLGIKLQAINFYYGGVQRMSRAMPMVAMEMAADVASTAVQSVAAPAVAPTFDEVEYQSSVTVVFEIVSDN</sequence>
<dbReference type="PANTHER" id="PTHR34387:SF2">
    <property type="entry name" value="SLR1258 PROTEIN"/>
    <property type="match status" value="1"/>
</dbReference>
<dbReference type="GO" id="GO:0006974">
    <property type="term" value="P:DNA damage response"/>
    <property type="evidence" value="ECO:0007669"/>
    <property type="project" value="TreeGrafter"/>
</dbReference>
<dbReference type="InterPro" id="IPR052022">
    <property type="entry name" value="26kDa_periplasmic_antigen"/>
</dbReference>
<evidence type="ECO:0000256" key="1">
    <source>
        <dbReference type="SAM" id="MobiDB-lite"/>
    </source>
</evidence>